<feature type="transmembrane region" description="Helical" evidence="1">
    <location>
        <begin position="38"/>
        <end position="61"/>
    </location>
</feature>
<evidence type="ECO:0000313" key="2">
    <source>
        <dbReference type="EMBL" id="KAA1090224.1"/>
    </source>
</evidence>
<dbReference type="EMBL" id="VDEP01000404">
    <property type="protein sequence ID" value="KAA1090224.1"/>
    <property type="molecule type" value="Genomic_DNA"/>
</dbReference>
<comment type="caution">
    <text evidence="2">The sequence shown here is derived from an EMBL/GenBank/DDBJ whole genome shotgun (WGS) entry which is preliminary data.</text>
</comment>
<proteinExistence type="predicted"/>
<protein>
    <submittedName>
        <fullName evidence="2">Uncharacterized protein</fullName>
    </submittedName>
</protein>
<keyword evidence="5" id="KW-1185">Reference proteome</keyword>
<gene>
    <name evidence="3" type="ORF">PGT21_030597</name>
    <name evidence="2" type="ORF">PGTUg99_050241</name>
    <name evidence="4" type="ORF">PGTUg99_050276</name>
</gene>
<evidence type="ECO:0000313" key="6">
    <source>
        <dbReference type="Proteomes" id="UP000325313"/>
    </source>
</evidence>
<accession>A0A5B0NP00</accession>
<reference evidence="5 6" key="1">
    <citation type="submission" date="2019-05" db="EMBL/GenBank/DDBJ databases">
        <title>Emergence of the Ug99 lineage of the wheat stem rust pathogen through somatic hybridization.</title>
        <authorList>
            <person name="Li F."/>
            <person name="Upadhyaya N.M."/>
            <person name="Sperschneider J."/>
            <person name="Matny O."/>
            <person name="Nguyen-Phuc H."/>
            <person name="Mago R."/>
            <person name="Raley C."/>
            <person name="Miller M.E."/>
            <person name="Silverstein K.A.T."/>
            <person name="Henningsen E."/>
            <person name="Hirsch C.D."/>
            <person name="Visser B."/>
            <person name="Pretorius Z.A."/>
            <person name="Steffenson B.J."/>
            <person name="Schwessinger B."/>
            <person name="Dodds P.N."/>
            <person name="Figueroa M."/>
        </authorList>
    </citation>
    <scope>NUCLEOTIDE SEQUENCE [LARGE SCALE GENOMIC DNA]</scope>
    <source>
        <strain evidence="3">21-0</strain>
        <strain evidence="2 6">Ug99</strain>
    </source>
</reference>
<evidence type="ECO:0000313" key="5">
    <source>
        <dbReference type="Proteomes" id="UP000324748"/>
    </source>
</evidence>
<evidence type="ECO:0000313" key="3">
    <source>
        <dbReference type="EMBL" id="KAA1113394.1"/>
    </source>
</evidence>
<dbReference type="EMBL" id="VSWC01000015">
    <property type="protein sequence ID" value="KAA1113394.1"/>
    <property type="molecule type" value="Genomic_DNA"/>
</dbReference>
<feature type="transmembrane region" description="Helical" evidence="1">
    <location>
        <begin position="73"/>
        <end position="91"/>
    </location>
</feature>
<keyword evidence="1" id="KW-1133">Transmembrane helix</keyword>
<name>A0A5B0NP00_PUCGR</name>
<evidence type="ECO:0000313" key="4">
    <source>
        <dbReference type="EMBL" id="KAA1137824.1"/>
    </source>
</evidence>
<keyword evidence="1" id="KW-0472">Membrane</keyword>
<dbReference type="Proteomes" id="UP000325313">
    <property type="component" value="Unassembled WGS sequence"/>
</dbReference>
<organism evidence="2 6">
    <name type="scientific">Puccinia graminis f. sp. tritici</name>
    <dbReference type="NCBI Taxonomy" id="56615"/>
    <lineage>
        <taxon>Eukaryota</taxon>
        <taxon>Fungi</taxon>
        <taxon>Dikarya</taxon>
        <taxon>Basidiomycota</taxon>
        <taxon>Pucciniomycotina</taxon>
        <taxon>Pucciniomycetes</taxon>
        <taxon>Pucciniales</taxon>
        <taxon>Pucciniaceae</taxon>
        <taxon>Puccinia</taxon>
    </lineage>
</organism>
<dbReference type="Proteomes" id="UP000324748">
    <property type="component" value="Unassembled WGS sequence"/>
</dbReference>
<dbReference type="EMBL" id="VDEP01000005">
    <property type="protein sequence ID" value="KAA1137824.1"/>
    <property type="molecule type" value="Genomic_DNA"/>
</dbReference>
<evidence type="ECO:0000256" key="1">
    <source>
        <dbReference type="SAM" id="Phobius"/>
    </source>
</evidence>
<sequence>MNKLSIASVLRVYCSSSLPSSNGVYLYCFLLSQTLAPSWPVVCCHSFPWSCCMLLLSQTLAPSSTFVYHLYRFYIFIIVLVSQSSCFFLFISSVDDEPPLSLLLPPLLRIELILSLLVCRLIDQVVLLRTFPYDTSYGDRSVPKK</sequence>
<dbReference type="AlphaFoldDB" id="A0A5B0NP00"/>
<keyword evidence="1" id="KW-0812">Transmembrane</keyword>